<keyword evidence="3 5" id="KW-1133">Transmembrane helix</keyword>
<organism evidence="8 9">
    <name type="scientific">Streptomyces sannanensis</name>
    <dbReference type="NCBI Taxonomy" id="285536"/>
    <lineage>
        <taxon>Bacteria</taxon>
        <taxon>Bacillati</taxon>
        <taxon>Actinomycetota</taxon>
        <taxon>Actinomycetes</taxon>
        <taxon>Kitasatosporales</taxon>
        <taxon>Streptomycetaceae</taxon>
        <taxon>Streptomyces</taxon>
    </lineage>
</organism>
<accession>A0ABP6SN91</accession>
<evidence type="ECO:0000313" key="7">
    <source>
        <dbReference type="EMBL" id="GAA3367115.1"/>
    </source>
</evidence>
<dbReference type="EMBL" id="BAAAYL010000001">
    <property type="protein sequence ID" value="GAA3380585.1"/>
    <property type="molecule type" value="Genomic_DNA"/>
</dbReference>
<feature type="transmembrane region" description="Helical" evidence="5">
    <location>
        <begin position="39"/>
        <end position="55"/>
    </location>
</feature>
<dbReference type="Pfam" id="PF00324">
    <property type="entry name" value="AA_permease"/>
    <property type="match status" value="1"/>
</dbReference>
<comment type="subcellular location">
    <subcellularLocation>
        <location evidence="1">Membrane</location>
        <topology evidence="1">Multi-pass membrane protein</topology>
    </subcellularLocation>
</comment>
<feature type="domain" description="Amino acid permease/ SLC12A" evidence="6">
    <location>
        <begin position="8"/>
        <end position="53"/>
    </location>
</feature>
<evidence type="ECO:0000259" key="6">
    <source>
        <dbReference type="Pfam" id="PF00324"/>
    </source>
</evidence>
<feature type="transmembrane region" description="Helical" evidence="5">
    <location>
        <begin position="6"/>
        <end position="27"/>
    </location>
</feature>
<gene>
    <name evidence="7" type="ORF">GCM10020367_00040</name>
    <name evidence="8" type="ORF">GCM10020367_68800</name>
</gene>
<evidence type="ECO:0000256" key="5">
    <source>
        <dbReference type="SAM" id="Phobius"/>
    </source>
</evidence>
<reference evidence="9" key="2">
    <citation type="journal article" date="2019" name="Int. J. Syst. Evol. Microbiol.">
        <title>The Global Catalogue of Microorganisms (GCM) 10K type strain sequencing project: providing services to taxonomists for standard genome sequencing and annotation.</title>
        <authorList>
            <consortium name="The Broad Institute Genomics Platform"/>
            <consortium name="The Broad Institute Genome Sequencing Center for Infectious Disease"/>
            <person name="Wu L."/>
            <person name="Ma J."/>
        </authorList>
    </citation>
    <scope>NUCLEOTIDE SEQUENCE [LARGE SCALE GENOMIC DNA]</scope>
    <source>
        <strain evidence="9">JCM 9651</strain>
    </source>
</reference>
<evidence type="ECO:0000256" key="2">
    <source>
        <dbReference type="ARBA" id="ARBA00022692"/>
    </source>
</evidence>
<dbReference type="Gene3D" id="1.20.1740.10">
    <property type="entry name" value="Amino acid/polyamine transporter I"/>
    <property type="match status" value="1"/>
</dbReference>
<evidence type="ECO:0000313" key="9">
    <source>
        <dbReference type="Proteomes" id="UP001499990"/>
    </source>
</evidence>
<name>A0ABP6SN91_9ACTN</name>
<comment type="caution">
    <text evidence="8">The sequence shown here is derived from an EMBL/GenBank/DDBJ whole genome shotgun (WGS) entry which is preliminary data.</text>
</comment>
<evidence type="ECO:0000256" key="1">
    <source>
        <dbReference type="ARBA" id="ARBA00004141"/>
    </source>
</evidence>
<keyword evidence="2 5" id="KW-0812">Transmembrane</keyword>
<proteinExistence type="predicted"/>
<keyword evidence="9" id="KW-1185">Reference proteome</keyword>
<evidence type="ECO:0000256" key="3">
    <source>
        <dbReference type="ARBA" id="ARBA00022989"/>
    </source>
</evidence>
<evidence type="ECO:0000256" key="4">
    <source>
        <dbReference type="ARBA" id="ARBA00023136"/>
    </source>
</evidence>
<evidence type="ECO:0000313" key="8">
    <source>
        <dbReference type="EMBL" id="GAA3380585.1"/>
    </source>
</evidence>
<dbReference type="InterPro" id="IPR004841">
    <property type="entry name" value="AA-permease/SLC12A_dom"/>
</dbReference>
<protein>
    <recommendedName>
        <fullName evidence="6">Amino acid permease/ SLC12A domain-containing protein</fullName>
    </recommendedName>
</protein>
<dbReference type="RefSeq" id="WP_345033581.1">
    <property type="nucleotide sequence ID" value="NZ_BAAAYL010000001.1"/>
</dbReference>
<reference evidence="8" key="1">
    <citation type="journal article" date="2014" name="Int. J. Syst. Evol. Microbiol.">
        <title>Complete genome of a new Firmicutes species belonging to the dominant human colonic microbiota ('Ruminococcus bicirculans') reveals two chromosomes and a selective capacity to utilize plant glucans.</title>
        <authorList>
            <consortium name="NISC Comparative Sequencing Program"/>
            <person name="Wegmann U."/>
            <person name="Louis P."/>
            <person name="Goesmann A."/>
            <person name="Henrissat B."/>
            <person name="Duncan S.H."/>
            <person name="Flint H.J."/>
        </authorList>
    </citation>
    <scope>NUCLEOTIDE SEQUENCE</scope>
    <source>
        <strain evidence="8">JCM 9651</strain>
    </source>
</reference>
<reference evidence="8" key="3">
    <citation type="submission" date="2023-12" db="EMBL/GenBank/DDBJ databases">
        <authorList>
            <person name="Sun Q."/>
            <person name="Inoue M."/>
        </authorList>
    </citation>
    <scope>NUCLEOTIDE SEQUENCE</scope>
    <source>
        <strain evidence="8">JCM 9651</strain>
    </source>
</reference>
<dbReference type="Proteomes" id="UP001499990">
    <property type="component" value="Unassembled WGS sequence"/>
</dbReference>
<sequence length="64" mass="6897">MFGAGAGGMFVLVLGAFIGFEGTAIYSEEAREPKRTIPRATYLAVAFLALFYSHLGRSRIGALR</sequence>
<keyword evidence="4 5" id="KW-0472">Membrane</keyword>
<dbReference type="EMBL" id="BAAAYL010000001">
    <property type="protein sequence ID" value="GAA3367115.1"/>
    <property type="molecule type" value="Genomic_DNA"/>
</dbReference>